<dbReference type="SUPFAM" id="SSF49562">
    <property type="entry name" value="C2 domain (Calcium/lipid-binding domain, CaLB)"/>
    <property type="match status" value="1"/>
</dbReference>
<dbReference type="PANTHER" id="PTHR32246:SF68">
    <property type="entry name" value="OS01G0853800 PROTEIN"/>
    <property type="match status" value="1"/>
</dbReference>
<evidence type="ECO:0000256" key="1">
    <source>
        <dbReference type="SAM" id="MobiDB-lite"/>
    </source>
</evidence>
<dbReference type="EMBL" id="VIEB01001301">
    <property type="protein sequence ID" value="TQD73337.1"/>
    <property type="molecule type" value="Genomic_DNA"/>
</dbReference>
<dbReference type="InterPro" id="IPR035892">
    <property type="entry name" value="C2_domain_sf"/>
</dbReference>
<gene>
    <name evidence="3" type="ORF">C1H46_041127</name>
</gene>
<dbReference type="InterPro" id="IPR000008">
    <property type="entry name" value="C2_dom"/>
</dbReference>
<dbReference type="Gene3D" id="2.60.40.150">
    <property type="entry name" value="C2 domain"/>
    <property type="match status" value="1"/>
</dbReference>
<protein>
    <recommendedName>
        <fullName evidence="2">C2 domain-containing protein</fullName>
    </recommendedName>
</protein>
<dbReference type="AlphaFoldDB" id="A0A540KGI2"/>
<dbReference type="Pfam" id="PF00168">
    <property type="entry name" value="C2"/>
    <property type="match status" value="1"/>
</dbReference>
<dbReference type="PROSITE" id="PS50004">
    <property type="entry name" value="C2"/>
    <property type="match status" value="1"/>
</dbReference>
<dbReference type="Proteomes" id="UP000315295">
    <property type="component" value="Unassembled WGS sequence"/>
</dbReference>
<evidence type="ECO:0000313" key="3">
    <source>
        <dbReference type="EMBL" id="TQD73337.1"/>
    </source>
</evidence>
<feature type="domain" description="C2" evidence="2">
    <location>
        <begin position="29"/>
        <end position="151"/>
    </location>
</feature>
<sequence length="351" mass="38658">MPQQKFNPFSPSCQLSYAPSALSPLAHVSTETPNLMASSRPPPQKPLDLDLTIVSAKHLKNVNWKNGDLKPYAVFWVDPDRRLATKSDDSGSTRPVWNERFTVPLTLSLHHSFLTLEIFHSKPSETSKPLVGTLRVPLKDLPNQDDSTRIRTFQLVRPSGRPQGKIRVKLAVRERPLPPDYHITPPPSYFYGGAPMPPPPVRDFRSYSPSPYISTLQASAPSPSLSPPPPPYHYSSYSDPYSGYYPAYYSSAPPHPPRPFFDRPVNYGGPSGSGGPGGPSAPLDYSNYDQNQKPKSGKMGLGTGLAVGAVAGGLGALALDEGLRYEEDKMAERVENDMGERDEYSNYRADY</sequence>
<feature type="region of interest" description="Disordered" evidence="1">
    <location>
        <begin position="259"/>
        <end position="299"/>
    </location>
</feature>
<feature type="compositionally biased region" description="Gly residues" evidence="1">
    <location>
        <begin position="269"/>
        <end position="278"/>
    </location>
</feature>
<dbReference type="CDD" id="cd04051">
    <property type="entry name" value="C2_SRC2_like"/>
    <property type="match status" value="1"/>
</dbReference>
<dbReference type="PANTHER" id="PTHR32246">
    <property type="entry name" value="INGRESSION PROTEIN FIC1"/>
    <property type="match status" value="1"/>
</dbReference>
<reference evidence="3 4" key="1">
    <citation type="journal article" date="2019" name="G3 (Bethesda)">
        <title>Sequencing of a Wild Apple (Malus baccata) Genome Unravels the Differences Between Cultivated and Wild Apple Species Regarding Disease Resistance and Cold Tolerance.</title>
        <authorList>
            <person name="Chen X."/>
        </authorList>
    </citation>
    <scope>NUCLEOTIDE SEQUENCE [LARGE SCALE GENOMIC DNA]</scope>
    <source>
        <strain evidence="4">cv. Shandingzi</strain>
        <tissue evidence="3">Leaves</tissue>
    </source>
</reference>
<dbReference type="GO" id="GO:0006952">
    <property type="term" value="P:defense response"/>
    <property type="evidence" value="ECO:0007669"/>
    <property type="project" value="InterPro"/>
</dbReference>
<keyword evidence="4" id="KW-1185">Reference proteome</keyword>
<organism evidence="3 4">
    <name type="scientific">Malus baccata</name>
    <name type="common">Siberian crab apple</name>
    <name type="synonym">Pyrus baccata</name>
    <dbReference type="NCBI Taxonomy" id="106549"/>
    <lineage>
        <taxon>Eukaryota</taxon>
        <taxon>Viridiplantae</taxon>
        <taxon>Streptophyta</taxon>
        <taxon>Embryophyta</taxon>
        <taxon>Tracheophyta</taxon>
        <taxon>Spermatophyta</taxon>
        <taxon>Magnoliopsida</taxon>
        <taxon>eudicotyledons</taxon>
        <taxon>Gunneridae</taxon>
        <taxon>Pentapetalae</taxon>
        <taxon>rosids</taxon>
        <taxon>fabids</taxon>
        <taxon>Rosales</taxon>
        <taxon>Rosaceae</taxon>
        <taxon>Amygdaloideae</taxon>
        <taxon>Maleae</taxon>
        <taxon>Malus</taxon>
    </lineage>
</organism>
<comment type="caution">
    <text evidence="3">The sequence shown here is derived from an EMBL/GenBank/DDBJ whole genome shotgun (WGS) entry which is preliminary data.</text>
</comment>
<evidence type="ECO:0000259" key="2">
    <source>
        <dbReference type="PROSITE" id="PS50004"/>
    </source>
</evidence>
<dbReference type="InterPro" id="IPR044750">
    <property type="entry name" value="C2_SRC2/BAP"/>
</dbReference>
<evidence type="ECO:0000313" key="4">
    <source>
        <dbReference type="Proteomes" id="UP000315295"/>
    </source>
</evidence>
<dbReference type="SMART" id="SM00239">
    <property type="entry name" value="C2"/>
    <property type="match status" value="1"/>
</dbReference>
<dbReference type="STRING" id="106549.A0A540KGI2"/>
<accession>A0A540KGI2</accession>
<name>A0A540KGI2_MALBA</name>
<proteinExistence type="predicted"/>